<gene>
    <name evidence="1" type="ORF">SAMN02746098_03934</name>
</gene>
<protein>
    <submittedName>
        <fullName evidence="1">Uncharacterized protein</fullName>
    </submittedName>
</protein>
<name>A0A1M6AFA6_9FIRM</name>
<dbReference type="AlphaFoldDB" id="A0A1M6AFA6"/>
<reference evidence="2" key="1">
    <citation type="submission" date="2016-11" db="EMBL/GenBank/DDBJ databases">
        <authorList>
            <person name="Varghese N."/>
            <person name="Submissions S."/>
        </authorList>
    </citation>
    <scope>NUCLEOTIDE SEQUENCE [LARGE SCALE GENOMIC DNA]</scope>
    <source>
        <strain evidence="2">DSM 15449</strain>
    </source>
</reference>
<dbReference type="EMBL" id="FQXJ01000017">
    <property type="protein sequence ID" value="SHI35149.1"/>
    <property type="molecule type" value="Genomic_DNA"/>
</dbReference>
<dbReference type="Proteomes" id="UP000183954">
    <property type="component" value="Unassembled WGS sequence"/>
</dbReference>
<dbReference type="RefSeq" id="WP_073031478.1">
    <property type="nucleotide sequence ID" value="NZ_FQXJ01000017.1"/>
</dbReference>
<evidence type="ECO:0000313" key="1">
    <source>
        <dbReference type="EMBL" id="SHI35149.1"/>
    </source>
</evidence>
<organism evidence="1 2">
    <name type="scientific">Desulfosporosinus lacus DSM 15449</name>
    <dbReference type="NCBI Taxonomy" id="1121420"/>
    <lineage>
        <taxon>Bacteria</taxon>
        <taxon>Bacillati</taxon>
        <taxon>Bacillota</taxon>
        <taxon>Clostridia</taxon>
        <taxon>Eubacteriales</taxon>
        <taxon>Desulfitobacteriaceae</taxon>
        <taxon>Desulfosporosinus</taxon>
    </lineage>
</organism>
<sequence length="68" mass="7979">MSVEKKNIFLHDTNTSIPYISRSMPGGKNYPQRENSKAHATFIERKLNECYERSAELTYNDYPDEYDA</sequence>
<evidence type="ECO:0000313" key="2">
    <source>
        <dbReference type="Proteomes" id="UP000183954"/>
    </source>
</evidence>
<keyword evidence="2" id="KW-1185">Reference proteome</keyword>
<accession>A0A1M6AFA6</accession>
<proteinExistence type="predicted"/>